<feature type="compositionally biased region" description="Pro residues" evidence="1">
    <location>
        <begin position="210"/>
        <end position="221"/>
    </location>
</feature>
<proteinExistence type="predicted"/>
<evidence type="ECO:0000256" key="1">
    <source>
        <dbReference type="SAM" id="MobiDB-lite"/>
    </source>
</evidence>
<feature type="compositionally biased region" description="Polar residues" evidence="1">
    <location>
        <begin position="96"/>
        <end position="106"/>
    </location>
</feature>
<name>A0A8T0EPV9_ARGBR</name>
<evidence type="ECO:0000313" key="3">
    <source>
        <dbReference type="Proteomes" id="UP000807504"/>
    </source>
</evidence>
<sequence length="221" mass="24293">MPGITEPNISKKNPTTDERGPEDLGRATRKSEGTGARAAESSAGVEDVRGDRARRREEDDREVIPGTGGLAKHPQQLMEWPGVYRDGDRPLRYIPSLTSRPATAQTAKKRRINPFKPGDREIDRREHRRKGTHAFHSKGRDEEQIGSNGRGTPNSKPPQDLHTPTPAYGRHPPPRGGGEVRPGQKGAEQGAGDRFSVDSRRVRSLQGEGNPPPLIPDHPAR</sequence>
<feature type="compositionally biased region" description="Basic and acidic residues" evidence="1">
    <location>
        <begin position="14"/>
        <end position="32"/>
    </location>
</feature>
<reference evidence="2" key="1">
    <citation type="journal article" date="2020" name="bioRxiv">
        <title>Chromosome-level reference genome of the European wasp spider Argiope bruennichi: a resource for studies on range expansion and evolutionary adaptation.</title>
        <authorList>
            <person name="Sheffer M.M."/>
            <person name="Hoppe A."/>
            <person name="Krehenwinkel H."/>
            <person name="Uhl G."/>
            <person name="Kuss A.W."/>
            <person name="Jensen L."/>
            <person name="Jensen C."/>
            <person name="Gillespie R.G."/>
            <person name="Hoff K.J."/>
            <person name="Prost S."/>
        </authorList>
    </citation>
    <scope>NUCLEOTIDE SEQUENCE</scope>
</reference>
<feature type="compositionally biased region" description="Basic residues" evidence="1">
    <location>
        <begin position="126"/>
        <end position="137"/>
    </location>
</feature>
<evidence type="ECO:0000313" key="2">
    <source>
        <dbReference type="EMBL" id="KAF8777933.1"/>
    </source>
</evidence>
<organism evidence="2 3">
    <name type="scientific">Argiope bruennichi</name>
    <name type="common">Wasp spider</name>
    <name type="synonym">Aranea bruennichi</name>
    <dbReference type="NCBI Taxonomy" id="94029"/>
    <lineage>
        <taxon>Eukaryota</taxon>
        <taxon>Metazoa</taxon>
        <taxon>Ecdysozoa</taxon>
        <taxon>Arthropoda</taxon>
        <taxon>Chelicerata</taxon>
        <taxon>Arachnida</taxon>
        <taxon>Araneae</taxon>
        <taxon>Araneomorphae</taxon>
        <taxon>Entelegynae</taxon>
        <taxon>Araneoidea</taxon>
        <taxon>Araneidae</taxon>
        <taxon>Argiope</taxon>
    </lineage>
</organism>
<dbReference type="Proteomes" id="UP000807504">
    <property type="component" value="Unassembled WGS sequence"/>
</dbReference>
<feature type="compositionally biased region" description="Polar residues" evidence="1">
    <location>
        <begin position="145"/>
        <end position="154"/>
    </location>
</feature>
<protein>
    <submittedName>
        <fullName evidence="2">Uncharacterized protein</fullName>
    </submittedName>
</protein>
<dbReference type="AlphaFoldDB" id="A0A8T0EPV9"/>
<feature type="compositionally biased region" description="Basic and acidic residues" evidence="1">
    <location>
        <begin position="46"/>
        <end position="58"/>
    </location>
</feature>
<gene>
    <name evidence="2" type="ORF">HNY73_014713</name>
</gene>
<comment type="caution">
    <text evidence="2">The sequence shown here is derived from an EMBL/GenBank/DDBJ whole genome shotgun (WGS) entry which is preliminary data.</text>
</comment>
<reference evidence="2" key="2">
    <citation type="submission" date="2020-06" db="EMBL/GenBank/DDBJ databases">
        <authorList>
            <person name="Sheffer M."/>
        </authorList>
    </citation>
    <scope>NUCLEOTIDE SEQUENCE</scope>
</reference>
<feature type="region of interest" description="Disordered" evidence="1">
    <location>
        <begin position="1"/>
        <end position="221"/>
    </location>
</feature>
<dbReference type="EMBL" id="JABXBU010002072">
    <property type="protein sequence ID" value="KAF8777933.1"/>
    <property type="molecule type" value="Genomic_DNA"/>
</dbReference>
<accession>A0A8T0EPV9</accession>
<keyword evidence="3" id="KW-1185">Reference proteome</keyword>